<gene>
    <name evidence="1" type="ORF">Lsha_2608</name>
</gene>
<dbReference type="OrthoDB" id="5643828at2"/>
<reference evidence="1 2" key="1">
    <citation type="submission" date="2015-11" db="EMBL/GenBank/DDBJ databases">
        <title>Genomic analysis of 38 Legionella species identifies large and diverse effector repertoires.</title>
        <authorList>
            <person name="Burstein D."/>
            <person name="Amaro F."/>
            <person name="Zusman T."/>
            <person name="Lifshitz Z."/>
            <person name="Cohen O."/>
            <person name="Gilbert J.A."/>
            <person name="Pupko T."/>
            <person name="Shuman H.A."/>
            <person name="Segal G."/>
        </authorList>
    </citation>
    <scope>NUCLEOTIDE SEQUENCE [LARGE SCALE GENOMIC DNA]</scope>
    <source>
        <strain evidence="1 2">ATCC 49655</strain>
    </source>
</reference>
<accession>A0A0W0YK10</accession>
<dbReference type="Proteomes" id="UP000054600">
    <property type="component" value="Unassembled WGS sequence"/>
</dbReference>
<dbReference type="EMBL" id="LNYW01000069">
    <property type="protein sequence ID" value="KTD57226.1"/>
    <property type="molecule type" value="Genomic_DNA"/>
</dbReference>
<comment type="caution">
    <text evidence="1">The sequence shown here is derived from an EMBL/GenBank/DDBJ whole genome shotgun (WGS) entry which is preliminary data.</text>
</comment>
<proteinExistence type="predicted"/>
<dbReference type="eggNOG" id="ENOG5031ERI">
    <property type="taxonomic scope" value="Bacteria"/>
</dbReference>
<dbReference type="AlphaFoldDB" id="A0A0W0YK10"/>
<keyword evidence="2" id="KW-1185">Reference proteome</keyword>
<evidence type="ECO:0000313" key="1">
    <source>
        <dbReference type="EMBL" id="KTD57226.1"/>
    </source>
</evidence>
<evidence type="ECO:0000313" key="2">
    <source>
        <dbReference type="Proteomes" id="UP000054600"/>
    </source>
</evidence>
<dbReference type="STRING" id="1122169.Lsha_2608"/>
<dbReference type="PATRIC" id="fig|1122169.6.peg.3009"/>
<protein>
    <submittedName>
        <fullName evidence="1">Uncharacterized protein</fullName>
    </submittedName>
</protein>
<name>A0A0W0YK10_9GAMM</name>
<dbReference type="RefSeq" id="WP_018577310.1">
    <property type="nucleotide sequence ID" value="NZ_KB892399.1"/>
</dbReference>
<organism evidence="1 2">
    <name type="scientific">Legionella shakespearei DSM 23087</name>
    <dbReference type="NCBI Taxonomy" id="1122169"/>
    <lineage>
        <taxon>Bacteria</taxon>
        <taxon>Pseudomonadati</taxon>
        <taxon>Pseudomonadota</taxon>
        <taxon>Gammaproteobacteria</taxon>
        <taxon>Legionellales</taxon>
        <taxon>Legionellaceae</taxon>
        <taxon>Legionella</taxon>
    </lineage>
</organism>
<sequence length="348" mass="40371">MSIASECQHTLKPYIRRLRPQDEAKFIELLTAVYGQSYSYQNLYLKGEFAALLQSGKLISYGEFTSDRRLVSHSGFWVKEQDGDYAESGVSFRLPYTNLAATVSDTHQEWQNAFLSLAQKYSFIHQQCTTWHPLAQRYAKKYMRAQACGVIMNYVENERLQGIQTDSRQMHSLIMTTVLNPFIYPVKTAYVPHEFFNWIQDAYTRLGLPVQLKPCGSSHTPSCSFGLHLIEDNPCIQLQRRRIIFHPDSSEKVRDIPFALCKTDLIHVPMSDYALMADIAPLLMRQGYFPCGIRPHIYQDDELIFQRIKPYQSQLGDWLSDMKIACKSTKEWLAQWHILIQQILSTDY</sequence>